<proteinExistence type="predicted"/>
<accession>A0A0L0G512</accession>
<dbReference type="EMBL" id="KQ241787">
    <property type="protein sequence ID" value="KNC84110.1"/>
    <property type="molecule type" value="Genomic_DNA"/>
</dbReference>
<evidence type="ECO:0000313" key="3">
    <source>
        <dbReference type="Proteomes" id="UP000054560"/>
    </source>
</evidence>
<gene>
    <name evidence="2" type="ORF">SARC_03654</name>
</gene>
<evidence type="ECO:0000313" key="2">
    <source>
        <dbReference type="EMBL" id="KNC84110.1"/>
    </source>
</evidence>
<feature type="compositionally biased region" description="Basic and acidic residues" evidence="1">
    <location>
        <begin position="223"/>
        <end position="241"/>
    </location>
</feature>
<evidence type="ECO:0008006" key="4">
    <source>
        <dbReference type="Google" id="ProtNLM"/>
    </source>
</evidence>
<dbReference type="Proteomes" id="UP000054560">
    <property type="component" value="Unassembled WGS sequence"/>
</dbReference>
<name>A0A0L0G512_9EUKA</name>
<dbReference type="RefSeq" id="XP_014158012.1">
    <property type="nucleotide sequence ID" value="XM_014302537.1"/>
</dbReference>
<feature type="region of interest" description="Disordered" evidence="1">
    <location>
        <begin position="186"/>
        <end position="243"/>
    </location>
</feature>
<feature type="region of interest" description="Disordered" evidence="1">
    <location>
        <begin position="27"/>
        <end position="79"/>
    </location>
</feature>
<dbReference type="GeneID" id="25904158"/>
<protein>
    <recommendedName>
        <fullName evidence="4">Small acidic protein-like domain-containing protein</fullName>
    </recommendedName>
</protein>
<dbReference type="AlphaFoldDB" id="A0A0L0G512"/>
<feature type="compositionally biased region" description="Basic and acidic residues" evidence="1">
    <location>
        <begin position="27"/>
        <end position="60"/>
    </location>
</feature>
<feature type="compositionally biased region" description="Basic and acidic residues" evidence="1">
    <location>
        <begin position="192"/>
        <end position="203"/>
    </location>
</feature>
<evidence type="ECO:0000256" key="1">
    <source>
        <dbReference type="SAM" id="MobiDB-lite"/>
    </source>
</evidence>
<sequence>MCSTTNSSTESPKMRLTQLLICGAKLDETKDIKETSHDTKPTDDTRRAERRRERKNRWEDGPPTDATANATAQTDPVKKAAEEAIKKATAMALAAKSNIGTSGVNNPTYTESKEVVQKRKLIWGNKKVHTGKYLQFDPKGTTICCQIGEDEKVAKTDTTYNEWEKTGFEGEDGDHKRQKFLKLMGMGKRAQRVPEGDSAEKEASAITAKPPSGVADNTAKALDGTEKAESSSTDSAKKAADEPAAPKALSGGLCVVRMCTRCAVLVVGVYLVLGAAE</sequence>
<feature type="compositionally biased region" description="Low complexity" evidence="1">
    <location>
        <begin position="61"/>
        <end position="75"/>
    </location>
</feature>
<keyword evidence="3" id="KW-1185">Reference proteome</keyword>
<reference evidence="2 3" key="1">
    <citation type="submission" date="2011-02" db="EMBL/GenBank/DDBJ databases">
        <title>The Genome Sequence of Sphaeroforma arctica JP610.</title>
        <authorList>
            <consortium name="The Broad Institute Genome Sequencing Platform"/>
            <person name="Russ C."/>
            <person name="Cuomo C."/>
            <person name="Young S.K."/>
            <person name="Zeng Q."/>
            <person name="Gargeya S."/>
            <person name="Alvarado L."/>
            <person name="Berlin A."/>
            <person name="Chapman S.B."/>
            <person name="Chen Z."/>
            <person name="Freedman E."/>
            <person name="Gellesch M."/>
            <person name="Goldberg J."/>
            <person name="Griggs A."/>
            <person name="Gujja S."/>
            <person name="Heilman E."/>
            <person name="Heiman D."/>
            <person name="Howarth C."/>
            <person name="Mehta T."/>
            <person name="Neiman D."/>
            <person name="Pearson M."/>
            <person name="Roberts A."/>
            <person name="Saif S."/>
            <person name="Shea T."/>
            <person name="Shenoy N."/>
            <person name="Sisk P."/>
            <person name="Stolte C."/>
            <person name="Sykes S."/>
            <person name="White J."/>
            <person name="Yandava C."/>
            <person name="Burger G."/>
            <person name="Gray M.W."/>
            <person name="Holland P.W.H."/>
            <person name="King N."/>
            <person name="Lang F.B.F."/>
            <person name="Roger A.J."/>
            <person name="Ruiz-Trillo I."/>
            <person name="Haas B."/>
            <person name="Nusbaum C."/>
            <person name="Birren B."/>
        </authorList>
    </citation>
    <scope>NUCLEOTIDE SEQUENCE [LARGE SCALE GENOMIC DNA]</scope>
    <source>
        <strain evidence="2 3">JP610</strain>
    </source>
</reference>
<organism evidence="2 3">
    <name type="scientific">Sphaeroforma arctica JP610</name>
    <dbReference type="NCBI Taxonomy" id="667725"/>
    <lineage>
        <taxon>Eukaryota</taxon>
        <taxon>Ichthyosporea</taxon>
        <taxon>Ichthyophonida</taxon>
        <taxon>Sphaeroforma</taxon>
    </lineage>
</organism>
<dbReference type="OrthoDB" id="1928974at2759"/>